<dbReference type="GO" id="GO:0016020">
    <property type="term" value="C:membrane"/>
    <property type="evidence" value="ECO:0007669"/>
    <property type="project" value="UniProtKB-SubCell"/>
</dbReference>
<protein>
    <recommendedName>
        <fullName evidence="13">Mitochondrial thiamine pyrophosphate carrier 1</fullName>
    </recommendedName>
</protein>
<dbReference type="RefSeq" id="XP_008721355.1">
    <property type="nucleotide sequence ID" value="XM_008723133.1"/>
</dbReference>
<dbReference type="GeneID" id="19976154"/>
<feature type="repeat" description="Solcar" evidence="9">
    <location>
        <begin position="202"/>
        <end position="289"/>
    </location>
</feature>
<evidence type="ECO:0000256" key="2">
    <source>
        <dbReference type="ARBA" id="ARBA00006375"/>
    </source>
</evidence>
<dbReference type="VEuPathDB" id="FungiDB:HMPREF1541_08815"/>
<keyword evidence="12" id="KW-1185">Reference proteome</keyword>
<dbReference type="AlphaFoldDB" id="W2RJ68"/>
<keyword evidence="7" id="KW-1133">Transmembrane helix</keyword>
<keyword evidence="6" id="KW-0496">Mitochondrion</keyword>
<dbReference type="SUPFAM" id="SSF103506">
    <property type="entry name" value="Mitochondrial carrier"/>
    <property type="match status" value="1"/>
</dbReference>
<dbReference type="PANTHER" id="PTHR45618">
    <property type="entry name" value="MITOCHONDRIAL DICARBOXYLATE CARRIER-RELATED"/>
    <property type="match status" value="1"/>
</dbReference>
<evidence type="ECO:0000256" key="1">
    <source>
        <dbReference type="ARBA" id="ARBA00004141"/>
    </source>
</evidence>
<dbReference type="OrthoDB" id="448427at2759"/>
<accession>W2RJ68</accession>
<comment type="similarity">
    <text evidence="2 10">Belongs to the mitochondrial carrier (TC 2.A.29) family.</text>
</comment>
<keyword evidence="6" id="KW-0999">Mitochondrion inner membrane</keyword>
<evidence type="ECO:0000256" key="7">
    <source>
        <dbReference type="ARBA" id="ARBA00022989"/>
    </source>
</evidence>
<evidence type="ECO:0000313" key="12">
    <source>
        <dbReference type="Proteomes" id="UP000030752"/>
    </source>
</evidence>
<sequence length="307" mass="33285">MSTSKSSKKQPPFWLGGAAGSLSACITHPLDQTKYRMQTMATRQSMFRTMVHFAQRDGFFSLWSGISASILRQCTYTTVRFGVYNYMAQQAREKSGQQKLSSITEIALAGAAGGLAGMIGNPTEVALVRMCADGAKAPGQQFGYKNSFDAILRIGREEGLQTFGRGLTPNIIRSVIMNVGQIATYSAAKHELLTNPRYGLTDGLPTHFLASFIAGTVATTACAPADVLKSRVQNAVAVDGVKPSLAKIISDSFRHEGPAFVMRGWLPAWVRLTPYTVLTFVFMEQLQRLIGMSKDLPTTATAVKAKI</sequence>
<dbReference type="InterPro" id="IPR018108">
    <property type="entry name" value="MCP_transmembrane"/>
</dbReference>
<evidence type="ECO:0000256" key="8">
    <source>
        <dbReference type="ARBA" id="ARBA00023136"/>
    </source>
</evidence>
<dbReference type="InterPro" id="IPR050391">
    <property type="entry name" value="Mito_Metabolite_Transporter"/>
</dbReference>
<keyword evidence="4 9" id="KW-0812">Transmembrane</keyword>
<evidence type="ECO:0000256" key="10">
    <source>
        <dbReference type="RuleBase" id="RU000488"/>
    </source>
</evidence>
<dbReference type="Proteomes" id="UP000030752">
    <property type="component" value="Unassembled WGS sequence"/>
</dbReference>
<dbReference type="Gene3D" id="1.50.40.10">
    <property type="entry name" value="Mitochondrial carrier domain"/>
    <property type="match status" value="1"/>
</dbReference>
<proteinExistence type="inferred from homology"/>
<dbReference type="eggNOG" id="KOG0759">
    <property type="taxonomic scope" value="Eukaryota"/>
</dbReference>
<evidence type="ECO:0000256" key="3">
    <source>
        <dbReference type="ARBA" id="ARBA00022448"/>
    </source>
</evidence>
<dbReference type="EMBL" id="KB822725">
    <property type="protein sequence ID" value="ETN36537.1"/>
    <property type="molecule type" value="Genomic_DNA"/>
</dbReference>
<keyword evidence="8 9" id="KW-0472">Membrane</keyword>
<feature type="repeat" description="Solcar" evidence="9">
    <location>
        <begin position="7"/>
        <end position="90"/>
    </location>
</feature>
<evidence type="ECO:0000256" key="9">
    <source>
        <dbReference type="PROSITE-ProRule" id="PRU00282"/>
    </source>
</evidence>
<evidence type="ECO:0000313" key="11">
    <source>
        <dbReference type="EMBL" id="ETN36537.1"/>
    </source>
</evidence>
<reference evidence="11 12" key="1">
    <citation type="submission" date="2013-03" db="EMBL/GenBank/DDBJ databases">
        <title>The Genome Sequence of Phialophora europaea CBS 101466.</title>
        <authorList>
            <consortium name="The Broad Institute Genomics Platform"/>
            <person name="Cuomo C."/>
            <person name="de Hoog S."/>
            <person name="Gorbushina A."/>
            <person name="Walker B."/>
            <person name="Young S.K."/>
            <person name="Zeng Q."/>
            <person name="Gargeya S."/>
            <person name="Fitzgerald M."/>
            <person name="Haas B."/>
            <person name="Abouelleil A."/>
            <person name="Allen A.W."/>
            <person name="Alvarado L."/>
            <person name="Arachchi H.M."/>
            <person name="Berlin A.M."/>
            <person name="Chapman S.B."/>
            <person name="Gainer-Dewar J."/>
            <person name="Goldberg J."/>
            <person name="Griggs A."/>
            <person name="Gujja S."/>
            <person name="Hansen M."/>
            <person name="Howarth C."/>
            <person name="Imamovic A."/>
            <person name="Ireland A."/>
            <person name="Larimer J."/>
            <person name="McCowan C."/>
            <person name="Murphy C."/>
            <person name="Pearson M."/>
            <person name="Poon T.W."/>
            <person name="Priest M."/>
            <person name="Roberts A."/>
            <person name="Saif S."/>
            <person name="Shea T."/>
            <person name="Sisk P."/>
            <person name="Sykes S."/>
            <person name="Wortman J."/>
            <person name="Nusbaum C."/>
            <person name="Birren B."/>
        </authorList>
    </citation>
    <scope>NUCLEOTIDE SEQUENCE [LARGE SCALE GENOMIC DNA]</scope>
    <source>
        <strain evidence="11 12">CBS 101466</strain>
    </source>
</reference>
<dbReference type="InterPro" id="IPR023395">
    <property type="entry name" value="MCP_dom_sf"/>
</dbReference>
<feature type="repeat" description="Solcar" evidence="9">
    <location>
        <begin position="104"/>
        <end position="191"/>
    </location>
</feature>
<dbReference type="InParanoid" id="W2RJ68"/>
<dbReference type="HOGENOM" id="CLU_015166_14_1_1"/>
<name>W2RJ68_CYPE1</name>
<evidence type="ECO:0008006" key="13">
    <source>
        <dbReference type="Google" id="ProtNLM"/>
    </source>
</evidence>
<evidence type="ECO:0000256" key="4">
    <source>
        <dbReference type="ARBA" id="ARBA00022692"/>
    </source>
</evidence>
<dbReference type="PROSITE" id="PS50920">
    <property type="entry name" value="SOLCAR"/>
    <property type="match status" value="3"/>
</dbReference>
<dbReference type="Pfam" id="PF00153">
    <property type="entry name" value="Mito_carr"/>
    <property type="match status" value="3"/>
</dbReference>
<keyword evidence="5" id="KW-0677">Repeat</keyword>
<dbReference type="STRING" id="1220924.W2RJ68"/>
<organism evidence="11 12">
    <name type="scientific">Cyphellophora europaea (strain CBS 101466)</name>
    <name type="common">Phialophora europaea</name>
    <dbReference type="NCBI Taxonomy" id="1220924"/>
    <lineage>
        <taxon>Eukaryota</taxon>
        <taxon>Fungi</taxon>
        <taxon>Dikarya</taxon>
        <taxon>Ascomycota</taxon>
        <taxon>Pezizomycotina</taxon>
        <taxon>Eurotiomycetes</taxon>
        <taxon>Chaetothyriomycetidae</taxon>
        <taxon>Chaetothyriales</taxon>
        <taxon>Cyphellophoraceae</taxon>
        <taxon>Cyphellophora</taxon>
    </lineage>
</organism>
<keyword evidence="3 10" id="KW-0813">Transport</keyword>
<dbReference type="PROSITE" id="PS51257">
    <property type="entry name" value="PROKAR_LIPOPROTEIN"/>
    <property type="match status" value="1"/>
</dbReference>
<evidence type="ECO:0000256" key="5">
    <source>
        <dbReference type="ARBA" id="ARBA00022737"/>
    </source>
</evidence>
<evidence type="ECO:0000256" key="6">
    <source>
        <dbReference type="ARBA" id="ARBA00022792"/>
    </source>
</evidence>
<comment type="subcellular location">
    <subcellularLocation>
        <location evidence="1">Membrane</location>
        <topology evidence="1">Multi-pass membrane protein</topology>
    </subcellularLocation>
</comment>
<gene>
    <name evidence="11" type="ORF">HMPREF1541_08815</name>
</gene>